<keyword evidence="4" id="KW-1003">Cell membrane</keyword>
<organism evidence="9 10">
    <name type="scientific">Peptacetobacter hominis</name>
    <dbReference type="NCBI Taxonomy" id="2743610"/>
    <lineage>
        <taxon>Bacteria</taxon>
        <taxon>Bacillati</taxon>
        <taxon>Bacillota</taxon>
        <taxon>Clostridia</taxon>
        <taxon>Peptostreptococcales</taxon>
        <taxon>Peptostreptococcaceae</taxon>
        <taxon>Peptacetobacter</taxon>
    </lineage>
</organism>
<accession>A0A544QTN0</accession>
<evidence type="ECO:0000256" key="4">
    <source>
        <dbReference type="ARBA" id="ARBA00022475"/>
    </source>
</evidence>
<evidence type="ECO:0000256" key="7">
    <source>
        <dbReference type="ARBA" id="ARBA00023136"/>
    </source>
</evidence>
<feature type="transmembrane region" description="Helical" evidence="8">
    <location>
        <begin position="220"/>
        <end position="238"/>
    </location>
</feature>
<name>A0A544QTN0_9FIRM</name>
<dbReference type="RefSeq" id="WP_142536500.1">
    <property type="nucleotide sequence ID" value="NZ_SGJB01000017.1"/>
</dbReference>
<evidence type="ECO:0000256" key="3">
    <source>
        <dbReference type="ARBA" id="ARBA00022448"/>
    </source>
</evidence>
<comment type="similarity">
    <text evidence="2">Belongs to the binding-protein-dependent transport system permease family. FecCD subfamily.</text>
</comment>
<evidence type="ECO:0000256" key="5">
    <source>
        <dbReference type="ARBA" id="ARBA00022692"/>
    </source>
</evidence>
<feature type="transmembrane region" description="Helical" evidence="8">
    <location>
        <begin position="123"/>
        <end position="145"/>
    </location>
</feature>
<feature type="transmembrane region" description="Helical" evidence="8">
    <location>
        <begin position="282"/>
        <end position="307"/>
    </location>
</feature>
<feature type="transmembrane region" description="Helical" evidence="8">
    <location>
        <begin position="313"/>
        <end position="331"/>
    </location>
</feature>
<dbReference type="PANTHER" id="PTHR30472">
    <property type="entry name" value="FERRIC ENTEROBACTIN TRANSPORT SYSTEM PERMEASE PROTEIN"/>
    <property type="match status" value="1"/>
</dbReference>
<dbReference type="EMBL" id="SGJB01000017">
    <property type="protein sequence ID" value="TQQ84046.1"/>
    <property type="molecule type" value="Genomic_DNA"/>
</dbReference>
<protein>
    <submittedName>
        <fullName evidence="9">Iron ABC transporter permease</fullName>
    </submittedName>
</protein>
<keyword evidence="5 8" id="KW-0812">Transmembrane</keyword>
<dbReference type="Gene3D" id="1.10.3470.10">
    <property type="entry name" value="ABC transporter involved in vitamin B12 uptake, BtuC"/>
    <property type="match status" value="1"/>
</dbReference>
<keyword evidence="7 8" id="KW-0472">Membrane</keyword>
<feature type="transmembrane region" description="Helical" evidence="8">
    <location>
        <begin position="152"/>
        <end position="172"/>
    </location>
</feature>
<feature type="transmembrane region" description="Helical" evidence="8">
    <location>
        <begin position="244"/>
        <end position="270"/>
    </location>
</feature>
<dbReference type="Proteomes" id="UP000317863">
    <property type="component" value="Unassembled WGS sequence"/>
</dbReference>
<sequence length="335" mass="36309">MKNRKYKIIISIFIVLLVMSIAISFMTGNYSMKILDIISTLSGNGNKYQEFTLYQLRLPRIVLAILVSFALATSGVILQAITKNPLAEPGMIGINAGAALFVVVFISLGTNTYYSSLTQSSKLMIPFVAIAGSIFAAVIVYTLAYKGNISPVRFVLCGIGLNAGINAIITFYQLNISKGDFNQVLTWTNGSLWGSSWDYIIPASPFIAILIIFTFCRHKILDLLYLGDEISIGLGVSLTKENIIFIITATLLAGVATSVAGNIAFLALLGPRIAKKLVGNRHLFLIPLSGTISSIILVLSDIIARTVFSPIEIPVGIVVSIVGIPYYLYLIRKKS</sequence>
<dbReference type="PANTHER" id="PTHR30472:SF64">
    <property type="entry name" value="IRON(3+)-HYDROXAMATE IMPORT SYSTEM PERMEASE PROTEIN FHUG"/>
    <property type="match status" value="1"/>
</dbReference>
<keyword evidence="6 8" id="KW-1133">Transmembrane helix</keyword>
<dbReference type="FunFam" id="1.10.3470.10:FF:000001">
    <property type="entry name" value="Vitamin B12 ABC transporter permease BtuC"/>
    <property type="match status" value="1"/>
</dbReference>
<dbReference type="OrthoDB" id="9792889at2"/>
<evidence type="ECO:0000256" key="8">
    <source>
        <dbReference type="SAM" id="Phobius"/>
    </source>
</evidence>
<evidence type="ECO:0000313" key="9">
    <source>
        <dbReference type="EMBL" id="TQQ84046.1"/>
    </source>
</evidence>
<dbReference type="GO" id="GO:0005886">
    <property type="term" value="C:plasma membrane"/>
    <property type="evidence" value="ECO:0007669"/>
    <property type="project" value="UniProtKB-SubCell"/>
</dbReference>
<gene>
    <name evidence="9" type="ORF">EXD82_08570</name>
</gene>
<dbReference type="InterPro" id="IPR000522">
    <property type="entry name" value="ABC_transptr_permease_BtuC"/>
</dbReference>
<evidence type="ECO:0000256" key="1">
    <source>
        <dbReference type="ARBA" id="ARBA00004651"/>
    </source>
</evidence>
<keyword evidence="3" id="KW-0813">Transport</keyword>
<feature type="transmembrane region" description="Helical" evidence="8">
    <location>
        <begin position="192"/>
        <end position="213"/>
    </location>
</feature>
<dbReference type="GO" id="GO:0022857">
    <property type="term" value="F:transmembrane transporter activity"/>
    <property type="evidence" value="ECO:0007669"/>
    <property type="project" value="InterPro"/>
</dbReference>
<comment type="subcellular location">
    <subcellularLocation>
        <location evidence="1">Cell membrane</location>
        <topology evidence="1">Multi-pass membrane protein</topology>
    </subcellularLocation>
</comment>
<evidence type="ECO:0000313" key="10">
    <source>
        <dbReference type="Proteomes" id="UP000317863"/>
    </source>
</evidence>
<dbReference type="Pfam" id="PF01032">
    <property type="entry name" value="FecCD"/>
    <property type="match status" value="1"/>
</dbReference>
<evidence type="ECO:0000256" key="2">
    <source>
        <dbReference type="ARBA" id="ARBA00007935"/>
    </source>
</evidence>
<feature type="transmembrane region" description="Helical" evidence="8">
    <location>
        <begin position="61"/>
        <end position="80"/>
    </location>
</feature>
<dbReference type="GO" id="GO:0033214">
    <property type="term" value="P:siderophore-iron import into cell"/>
    <property type="evidence" value="ECO:0007669"/>
    <property type="project" value="TreeGrafter"/>
</dbReference>
<dbReference type="AlphaFoldDB" id="A0A544QTN0"/>
<feature type="transmembrane region" description="Helical" evidence="8">
    <location>
        <begin position="7"/>
        <end position="26"/>
    </location>
</feature>
<dbReference type="SUPFAM" id="SSF81345">
    <property type="entry name" value="ABC transporter involved in vitamin B12 uptake, BtuC"/>
    <property type="match status" value="1"/>
</dbReference>
<dbReference type="CDD" id="cd06550">
    <property type="entry name" value="TM_ABC_iron-siderophores_like"/>
    <property type="match status" value="1"/>
</dbReference>
<dbReference type="InterPro" id="IPR037294">
    <property type="entry name" value="ABC_BtuC-like"/>
</dbReference>
<keyword evidence="10" id="KW-1185">Reference proteome</keyword>
<reference evidence="9 10" key="1">
    <citation type="submission" date="2019-02" db="EMBL/GenBank/DDBJ databases">
        <title>Peptostreptococcaceae bacterium ZHW00191 nov., a new bacterium isolated from the human gut.</title>
        <authorList>
            <person name="Zhou H.-W."/>
            <person name="Chen X.-J."/>
        </authorList>
    </citation>
    <scope>NUCLEOTIDE SEQUENCE [LARGE SCALE GENOMIC DNA]</scope>
    <source>
        <strain evidence="9 10">ZHW00191</strain>
    </source>
</reference>
<evidence type="ECO:0000256" key="6">
    <source>
        <dbReference type="ARBA" id="ARBA00022989"/>
    </source>
</evidence>
<proteinExistence type="inferred from homology"/>
<feature type="transmembrane region" description="Helical" evidence="8">
    <location>
        <begin position="92"/>
        <end position="111"/>
    </location>
</feature>
<comment type="caution">
    <text evidence="9">The sequence shown here is derived from an EMBL/GenBank/DDBJ whole genome shotgun (WGS) entry which is preliminary data.</text>
</comment>